<organism evidence="1 2">
    <name type="scientific">Clunio marinus</name>
    <dbReference type="NCBI Taxonomy" id="568069"/>
    <lineage>
        <taxon>Eukaryota</taxon>
        <taxon>Metazoa</taxon>
        <taxon>Ecdysozoa</taxon>
        <taxon>Arthropoda</taxon>
        <taxon>Hexapoda</taxon>
        <taxon>Insecta</taxon>
        <taxon>Pterygota</taxon>
        <taxon>Neoptera</taxon>
        <taxon>Endopterygota</taxon>
        <taxon>Diptera</taxon>
        <taxon>Nematocera</taxon>
        <taxon>Chironomoidea</taxon>
        <taxon>Chironomidae</taxon>
        <taxon>Clunio</taxon>
    </lineage>
</organism>
<evidence type="ECO:0000313" key="2">
    <source>
        <dbReference type="Proteomes" id="UP000183832"/>
    </source>
</evidence>
<dbReference type="InterPro" id="IPR017850">
    <property type="entry name" value="Alkaline_phosphatase_core_sf"/>
</dbReference>
<protein>
    <submittedName>
        <fullName evidence="1">CLUMA_CG009272, isoform A</fullName>
    </submittedName>
</protein>
<proteinExistence type="predicted"/>
<name>A0A1J1I8C7_9DIPT</name>
<dbReference type="STRING" id="568069.A0A1J1I8C7"/>
<dbReference type="PANTHER" id="PTHR10974:SF9">
    <property type="entry name" value="DUF229 DOMAIN CONTAINING PROTEIN-RELATED"/>
    <property type="match status" value="1"/>
</dbReference>
<dbReference type="InterPro" id="IPR004245">
    <property type="entry name" value="DUF229"/>
</dbReference>
<keyword evidence="2" id="KW-1185">Reference proteome</keyword>
<reference evidence="1 2" key="1">
    <citation type="submission" date="2015-04" db="EMBL/GenBank/DDBJ databases">
        <authorList>
            <person name="Syromyatnikov M.Y."/>
            <person name="Popov V.N."/>
        </authorList>
    </citation>
    <scope>NUCLEOTIDE SEQUENCE [LARGE SCALE GENOMIC DNA]</scope>
</reference>
<dbReference type="FunFam" id="3.40.720.10:FF:000017">
    <property type="entry name" value="Predicted protein"/>
    <property type="match status" value="1"/>
</dbReference>
<dbReference type="CDD" id="cd16021">
    <property type="entry name" value="ALP_like"/>
    <property type="match status" value="1"/>
</dbReference>
<dbReference type="Proteomes" id="UP000183832">
    <property type="component" value="Unassembled WGS sequence"/>
</dbReference>
<dbReference type="PANTHER" id="PTHR10974">
    <property type="entry name" value="FI08016P-RELATED"/>
    <property type="match status" value="1"/>
</dbReference>
<accession>A0A1J1I8C7</accession>
<evidence type="ECO:0000313" key="1">
    <source>
        <dbReference type="EMBL" id="CRK95820.1"/>
    </source>
</evidence>
<dbReference type="GO" id="GO:0005615">
    <property type="term" value="C:extracellular space"/>
    <property type="evidence" value="ECO:0007669"/>
    <property type="project" value="TreeGrafter"/>
</dbReference>
<dbReference type="OrthoDB" id="413313at2759"/>
<gene>
    <name evidence="1" type="primary">similar to AGAP006068-PC</name>
    <name evidence="1" type="ORF">CLUMA_CG009272</name>
</gene>
<dbReference type="Pfam" id="PF02995">
    <property type="entry name" value="DUF229"/>
    <property type="match status" value="1"/>
</dbReference>
<sequence length="631" mass="72908">MFSNLKQHFSTCSFLKSALVAYSAGNENINRSTFEDRTDKTSCSSFVLDPFAEEAMQEFEYIEYKPCSSIKPLTSIDQNFDTDTAKLVIHEDRISQFFNNSTQSEFSCCYQTGSRPKNATEPDAANIYSNCTQFNTNHLLKPDEEFLLVKCSAIENSESKLLYINGHSVVRMKENVKKRMENATPDKVSVLLLGIDSMSRNHFIRVMPRSLDYLRKSGWFEYTFLNKVGENTFPNLAPVMTGKSSGDIGKIRKEGKAFQVIRYLWEDFKDAGYATIYGEDSFGASTFRYFKSGFKENSVDYYFQTFAALLDKKLKAGECDDINRKSGFKAFVGYQYYLDYLYQYAFDFMRMFRDKPSFGLIWSISFSHNDFNLPSSMDGKMLDYLKMLDSLKILDNTIVIFFSDHGARFGRFRRHFIGWVEERLPFFFLWIPKKFQDSHPEIVENLKKNENRLFSPYDVHLTVKHILQIVGGTEKNYKEWNVTCPNCQSIFEEIPIDRVCEDAGIREEWCACKNFEEVNLNSTITEKFANIVLEKLNKDLSDYPKCANLTLDFIRSTHKVDLVKSSGKVTDFLISFDVDPSKGIMQATVRCMDGLTCSKHEIVGPVERLNKYGSQSKCIEDAEQRKFCYCI</sequence>
<dbReference type="SUPFAM" id="SSF53649">
    <property type="entry name" value="Alkaline phosphatase-like"/>
    <property type="match status" value="1"/>
</dbReference>
<dbReference type="AlphaFoldDB" id="A0A1J1I8C7"/>
<dbReference type="Gene3D" id="3.40.720.10">
    <property type="entry name" value="Alkaline Phosphatase, subunit A"/>
    <property type="match status" value="1"/>
</dbReference>
<dbReference type="EMBL" id="CVRI01000043">
    <property type="protein sequence ID" value="CRK95820.1"/>
    <property type="molecule type" value="Genomic_DNA"/>
</dbReference>